<evidence type="ECO:0000313" key="1">
    <source>
        <dbReference type="EMBL" id="MCK8482097.1"/>
    </source>
</evidence>
<gene>
    <name evidence="1" type="ORF">MUY34_15795</name>
</gene>
<evidence type="ECO:0000313" key="2">
    <source>
        <dbReference type="Proteomes" id="UP001203687"/>
    </source>
</evidence>
<reference evidence="1" key="1">
    <citation type="submission" date="2022-04" db="EMBL/GenBank/DDBJ databases">
        <authorList>
            <person name="Ren T."/>
        </authorList>
    </citation>
    <scope>NUCLEOTIDE SEQUENCE</scope>
    <source>
        <strain evidence="1">F63249</strain>
    </source>
</reference>
<dbReference type="Proteomes" id="UP001203687">
    <property type="component" value="Unassembled WGS sequence"/>
</dbReference>
<dbReference type="RefSeq" id="WP_248413828.1">
    <property type="nucleotide sequence ID" value="NZ_JALPQF010000020.1"/>
</dbReference>
<protein>
    <recommendedName>
        <fullName evidence="3">Arginyl-tRNA synthetase</fullName>
    </recommendedName>
</protein>
<accession>A0ABT0HD39</accession>
<keyword evidence="2" id="KW-1185">Reference proteome</keyword>
<comment type="caution">
    <text evidence="1">The sequence shown here is derived from an EMBL/GenBank/DDBJ whole genome shotgun (WGS) entry which is preliminary data.</text>
</comment>
<proteinExistence type="predicted"/>
<dbReference type="EMBL" id="JALPQF010000020">
    <property type="protein sequence ID" value="MCK8482097.1"/>
    <property type="molecule type" value="Genomic_DNA"/>
</dbReference>
<evidence type="ECO:0008006" key="3">
    <source>
        <dbReference type="Google" id="ProtNLM"/>
    </source>
</evidence>
<organism evidence="1 2">
    <name type="scientific">Psychroserpens algicola</name>
    <dbReference type="NCBI Taxonomy" id="1719034"/>
    <lineage>
        <taxon>Bacteria</taxon>
        <taxon>Pseudomonadati</taxon>
        <taxon>Bacteroidota</taxon>
        <taxon>Flavobacteriia</taxon>
        <taxon>Flavobacteriales</taxon>
        <taxon>Flavobacteriaceae</taxon>
        <taxon>Psychroserpens</taxon>
    </lineage>
</organism>
<sequence>MILNSTYTQKEHKHIIADLIGKPYSFFEALKMGGVGSKRMIIEQLSPNMEQYLNVVSDINYANIEMRPNGILIYINKGLKNYTWVIPYYQLVLYKTNGTSIHAQGKFIRFSNTKTFKENATFFKKLMNAKIKHDEQYSFQF</sequence>
<name>A0ABT0HD39_9FLAO</name>